<keyword evidence="10" id="KW-1185">Reference proteome</keyword>
<dbReference type="SUPFAM" id="SSF52279">
    <property type="entry name" value="Beta-D-glucan exohydrolase, C-terminal domain"/>
    <property type="match status" value="1"/>
</dbReference>
<reference evidence="10" key="1">
    <citation type="submission" date="2017-08" db="EMBL/GenBank/DDBJ databases">
        <authorList>
            <person name="Varghese N."/>
            <person name="Submissions S."/>
        </authorList>
    </citation>
    <scope>NUCLEOTIDE SEQUENCE [LARGE SCALE GENOMIC DNA]</scope>
    <source>
        <strain evidence="10">JC23</strain>
    </source>
</reference>
<proteinExistence type="inferred from homology"/>
<dbReference type="Pfam" id="PF01915">
    <property type="entry name" value="Glyco_hydro_3_C"/>
    <property type="match status" value="1"/>
</dbReference>
<evidence type="ECO:0000259" key="7">
    <source>
        <dbReference type="Pfam" id="PF00933"/>
    </source>
</evidence>
<dbReference type="AlphaFoldDB" id="A0A285U430"/>
<keyword evidence="6" id="KW-0326">Glycosidase</keyword>
<dbReference type="PRINTS" id="PR00133">
    <property type="entry name" value="GLHYDRLASE3"/>
</dbReference>
<dbReference type="PANTHER" id="PTHR30620:SF16">
    <property type="entry name" value="LYSOSOMAL BETA GLUCOSIDASE"/>
    <property type="match status" value="1"/>
</dbReference>
<evidence type="ECO:0000256" key="1">
    <source>
        <dbReference type="ARBA" id="ARBA00000448"/>
    </source>
</evidence>
<feature type="domain" description="Glycoside hydrolase family 3 N-terminal" evidence="7">
    <location>
        <begin position="126"/>
        <end position="430"/>
    </location>
</feature>
<dbReference type="GO" id="GO:0008422">
    <property type="term" value="F:beta-glucosidase activity"/>
    <property type="evidence" value="ECO:0007669"/>
    <property type="project" value="UniProtKB-EC"/>
</dbReference>
<dbReference type="Gene3D" id="3.40.50.1700">
    <property type="entry name" value="Glycoside hydrolase family 3 C-terminal domain"/>
    <property type="match status" value="1"/>
</dbReference>
<protein>
    <recommendedName>
        <fullName evidence="3">beta-glucosidase</fullName>
        <ecNumber evidence="3">3.2.1.21</ecNumber>
    </recommendedName>
</protein>
<evidence type="ECO:0000256" key="2">
    <source>
        <dbReference type="ARBA" id="ARBA00005336"/>
    </source>
</evidence>
<dbReference type="Gene3D" id="3.20.20.300">
    <property type="entry name" value="Glycoside hydrolase, family 3, N-terminal domain"/>
    <property type="match status" value="1"/>
</dbReference>
<evidence type="ECO:0000313" key="10">
    <source>
        <dbReference type="Proteomes" id="UP000219252"/>
    </source>
</evidence>
<dbReference type="PANTHER" id="PTHR30620">
    <property type="entry name" value="PERIPLASMIC BETA-GLUCOSIDASE-RELATED"/>
    <property type="match status" value="1"/>
</dbReference>
<sequence length="666" mass="74272">MVKLRKIFAVSIVIVLSLSTFIPMHQISAERDTQPTIGSKVKQTLSIDGKKFKDLNGNGQLDPYENWQLSFDDRAKDLISKMTLKEKAGLLMIPEFPTFEEGKLVLPNAHLDQNTRYFIYRETPSANIIADYNNQLQEAAEGSRLGIPVMIISNPRNHATSIDALVGAGPGTSGQFSYWPNTLGLAATRDLRLIEDFSKITANEFRATGIRKLYGYSADVATDPLWSRIDETFGEHPALVSDIIYRIVKGYQGDVLNDNSVTTTVRHYPGGGAREQGKDPHFEEGRYNIYPTEGSLLRYHMPPFRAAIEADTTSIMPYYAFPSNMSANQGLPPFTQTQQFEEVGFALNKPFINDYLRAELGFLGYVNSDTSAVIDKAWGALDLPIEERFAKALNAGTNIFSGAQDPTPIITAVNKGLVSEEVVDRSVRYLVTEMMMLGLFENPYVEPQQALKVVNDPESQQRADDAHRKSIVLLRNDEKLLPLTDKKLQNIKLFVQVFPGGEEGQNTQNLKDLIRKHDSNITVIDTLEEATHALVWVLPNMDLFGQSKITLTIGPDTGIFNIERVKEIQKKVPTITAIDFKNPWLINDIEPNAASVIATFGVKPEILLDILRGKFSPVGKLPLTIPASQEVLNNTPGDIPGFRKGADYPYKDKNGNTYQYNFGLSY</sequence>
<feature type="domain" description="Glycoside hydrolase family 3 C-terminal" evidence="8">
    <location>
        <begin position="471"/>
        <end position="666"/>
    </location>
</feature>
<dbReference type="Pfam" id="PF00933">
    <property type="entry name" value="Glyco_hydro_3"/>
    <property type="match status" value="1"/>
</dbReference>
<evidence type="ECO:0000256" key="6">
    <source>
        <dbReference type="ARBA" id="ARBA00023295"/>
    </source>
</evidence>
<dbReference type="SUPFAM" id="SSF51445">
    <property type="entry name" value="(Trans)glycosidases"/>
    <property type="match status" value="1"/>
</dbReference>
<keyword evidence="5" id="KW-0378">Hydrolase</keyword>
<comment type="catalytic activity">
    <reaction evidence="1">
        <text>Hydrolysis of terminal, non-reducing beta-D-glucosyl residues with release of beta-D-glucose.</text>
        <dbReference type="EC" id="3.2.1.21"/>
    </reaction>
</comment>
<accession>A0A285U430</accession>
<dbReference type="InterPro" id="IPR001764">
    <property type="entry name" value="Glyco_hydro_3_N"/>
</dbReference>
<dbReference type="GO" id="GO:0009251">
    <property type="term" value="P:glucan catabolic process"/>
    <property type="evidence" value="ECO:0007669"/>
    <property type="project" value="TreeGrafter"/>
</dbReference>
<comment type="similarity">
    <text evidence="2">Belongs to the glycosyl hydrolase 3 family.</text>
</comment>
<dbReference type="InterPro" id="IPR036881">
    <property type="entry name" value="Glyco_hydro_3_C_sf"/>
</dbReference>
<evidence type="ECO:0000313" key="9">
    <source>
        <dbReference type="EMBL" id="SOC36473.1"/>
    </source>
</evidence>
<dbReference type="InterPro" id="IPR051915">
    <property type="entry name" value="Cellulose_Degrad_GH3"/>
</dbReference>
<evidence type="ECO:0000259" key="8">
    <source>
        <dbReference type="Pfam" id="PF01915"/>
    </source>
</evidence>
<dbReference type="Proteomes" id="UP000219252">
    <property type="component" value="Unassembled WGS sequence"/>
</dbReference>
<dbReference type="EC" id="3.2.1.21" evidence="3"/>
<gene>
    <name evidence="9" type="ORF">SAMN05877842_102393</name>
</gene>
<evidence type="ECO:0000256" key="5">
    <source>
        <dbReference type="ARBA" id="ARBA00022801"/>
    </source>
</evidence>
<keyword evidence="4" id="KW-0732">Signal</keyword>
<evidence type="ECO:0000256" key="3">
    <source>
        <dbReference type="ARBA" id="ARBA00012744"/>
    </source>
</evidence>
<dbReference type="InterPro" id="IPR017853">
    <property type="entry name" value="GH"/>
</dbReference>
<dbReference type="EMBL" id="OBQC01000002">
    <property type="protein sequence ID" value="SOC36473.1"/>
    <property type="molecule type" value="Genomic_DNA"/>
</dbReference>
<dbReference type="InterPro" id="IPR002772">
    <property type="entry name" value="Glyco_hydro_3_C"/>
</dbReference>
<name>A0A285U430_9BACL</name>
<dbReference type="InterPro" id="IPR036962">
    <property type="entry name" value="Glyco_hydro_3_N_sf"/>
</dbReference>
<dbReference type="RefSeq" id="WP_170949404.1">
    <property type="nucleotide sequence ID" value="NZ_OBQC01000002.1"/>
</dbReference>
<organism evidence="9 10">
    <name type="scientific">Ureibacillus acetophenoni</name>
    <dbReference type="NCBI Taxonomy" id="614649"/>
    <lineage>
        <taxon>Bacteria</taxon>
        <taxon>Bacillati</taxon>
        <taxon>Bacillota</taxon>
        <taxon>Bacilli</taxon>
        <taxon>Bacillales</taxon>
        <taxon>Caryophanaceae</taxon>
        <taxon>Ureibacillus</taxon>
    </lineage>
</organism>
<evidence type="ECO:0000256" key="4">
    <source>
        <dbReference type="ARBA" id="ARBA00022729"/>
    </source>
</evidence>